<evidence type="ECO:0000313" key="7">
    <source>
        <dbReference type="EMBL" id="SFK76584.1"/>
    </source>
</evidence>
<dbReference type="InterPro" id="IPR051054">
    <property type="entry name" value="SorC_transcr_regulators"/>
</dbReference>
<keyword evidence="4" id="KW-0804">Transcription</keyword>
<gene>
    <name evidence="7" type="ORF">SAMN05518846_11987</name>
</gene>
<dbReference type="STRING" id="1884381.SAMN05518846_11987"/>
<proteinExistence type="inferred from homology"/>
<dbReference type="SUPFAM" id="SSF46785">
    <property type="entry name" value="Winged helix' DNA-binding domain"/>
    <property type="match status" value="1"/>
</dbReference>
<name>A0A1I4C611_9BACL</name>
<evidence type="ECO:0000256" key="4">
    <source>
        <dbReference type="ARBA" id="ARBA00023163"/>
    </source>
</evidence>
<dbReference type="SUPFAM" id="SSF100950">
    <property type="entry name" value="NagB/RpiA/CoA transferase-like"/>
    <property type="match status" value="1"/>
</dbReference>
<dbReference type="Gene3D" id="3.40.50.1360">
    <property type="match status" value="1"/>
</dbReference>
<dbReference type="InterPro" id="IPR007324">
    <property type="entry name" value="Sugar-bd_dom_put"/>
</dbReference>
<dbReference type="InterPro" id="IPR036390">
    <property type="entry name" value="WH_DNA-bd_sf"/>
</dbReference>
<evidence type="ECO:0000259" key="5">
    <source>
        <dbReference type="Pfam" id="PF04198"/>
    </source>
</evidence>
<organism evidence="7 8">
    <name type="scientific">Brevibacillus centrosporus</name>
    <dbReference type="NCBI Taxonomy" id="54910"/>
    <lineage>
        <taxon>Bacteria</taxon>
        <taxon>Bacillati</taxon>
        <taxon>Bacillota</taxon>
        <taxon>Bacilli</taxon>
        <taxon>Bacillales</taxon>
        <taxon>Paenibacillaceae</taxon>
        <taxon>Brevibacillus</taxon>
    </lineage>
</organism>
<protein>
    <submittedName>
        <fullName evidence="7">Central glycolytic genes regulator</fullName>
    </submittedName>
</protein>
<dbReference type="InterPro" id="IPR036388">
    <property type="entry name" value="WH-like_DNA-bd_sf"/>
</dbReference>
<dbReference type="GO" id="GO:0003677">
    <property type="term" value="F:DNA binding"/>
    <property type="evidence" value="ECO:0007669"/>
    <property type="project" value="UniProtKB-KW"/>
</dbReference>
<evidence type="ECO:0000256" key="2">
    <source>
        <dbReference type="ARBA" id="ARBA00023015"/>
    </source>
</evidence>
<dbReference type="Pfam" id="PF21715">
    <property type="entry name" value="CggR_N"/>
    <property type="match status" value="1"/>
</dbReference>
<accession>A0A1I4C611</accession>
<comment type="similarity">
    <text evidence="1">Belongs to the SorC transcriptional regulatory family.</text>
</comment>
<dbReference type="Gene3D" id="1.10.10.10">
    <property type="entry name" value="Winged helix-like DNA-binding domain superfamily/Winged helix DNA-binding domain"/>
    <property type="match status" value="1"/>
</dbReference>
<dbReference type="RefSeq" id="WP_092275309.1">
    <property type="nucleotide sequence ID" value="NZ_BJOE01000036.1"/>
</dbReference>
<dbReference type="EMBL" id="FORT01000019">
    <property type="protein sequence ID" value="SFK76584.1"/>
    <property type="molecule type" value="Genomic_DNA"/>
</dbReference>
<dbReference type="Pfam" id="PF04198">
    <property type="entry name" value="Sugar-bind"/>
    <property type="match status" value="1"/>
</dbReference>
<dbReference type="PANTHER" id="PTHR34294:SF5">
    <property type="entry name" value="CENTRAL GLYCOLYTIC GENES REGULATOR"/>
    <property type="match status" value="1"/>
</dbReference>
<dbReference type="PANTHER" id="PTHR34294">
    <property type="entry name" value="TRANSCRIPTIONAL REGULATOR-RELATED"/>
    <property type="match status" value="1"/>
</dbReference>
<dbReference type="InterPro" id="IPR048715">
    <property type="entry name" value="CggR_N"/>
</dbReference>
<keyword evidence="8" id="KW-1185">Reference proteome</keyword>
<sequence length="339" mass="36750">MRRLLELQQKLLPDLIPILRDRYMLLRSIYHLQPIGRRGLAQEMGTTERILRAEVDLLKETGLLHVTAAGMSLSEEGMQVLDEMEPMVGELFGLTDLAEGLQRKLGIAEVIVVSGNADQSPWVKEELGRVGARVLKQVISEGDIVAVTGGSSIASVAKHLSPSAAFRSVQFVPARGGLGERVELQANTLASAMAAKTGASYRLLHVPDRLHPEALQTLLKEPQVQDVLSLLGEARIVLHGIGDAMTMAKRRNYSEDELHELEAAGAVSEAFGYYFDEAGVTVQRMPTIGLQLEEVHEAEKVLSIAGGESKAKAILSFAKQSCQNVLITDEGAARSLLST</sequence>
<dbReference type="AlphaFoldDB" id="A0A1I4C611"/>
<dbReference type="GeneID" id="301133406"/>
<evidence type="ECO:0000256" key="3">
    <source>
        <dbReference type="ARBA" id="ARBA00023125"/>
    </source>
</evidence>
<feature type="domain" description="Sugar-binding" evidence="5">
    <location>
        <begin position="91"/>
        <end position="338"/>
    </location>
</feature>
<evidence type="ECO:0000259" key="6">
    <source>
        <dbReference type="Pfam" id="PF21715"/>
    </source>
</evidence>
<keyword evidence="3" id="KW-0238">DNA-binding</keyword>
<evidence type="ECO:0000256" key="1">
    <source>
        <dbReference type="ARBA" id="ARBA00010466"/>
    </source>
</evidence>
<keyword evidence="2" id="KW-0805">Transcription regulation</keyword>
<dbReference type="InterPro" id="IPR037171">
    <property type="entry name" value="NagB/RpiA_transferase-like"/>
</dbReference>
<dbReference type="Proteomes" id="UP000198915">
    <property type="component" value="Unassembled WGS sequence"/>
</dbReference>
<dbReference type="GO" id="GO:0030246">
    <property type="term" value="F:carbohydrate binding"/>
    <property type="evidence" value="ECO:0007669"/>
    <property type="project" value="InterPro"/>
</dbReference>
<evidence type="ECO:0000313" key="8">
    <source>
        <dbReference type="Proteomes" id="UP000198915"/>
    </source>
</evidence>
<reference evidence="8" key="1">
    <citation type="submission" date="2016-10" db="EMBL/GenBank/DDBJ databases">
        <authorList>
            <person name="Varghese N."/>
            <person name="Submissions S."/>
        </authorList>
    </citation>
    <scope>NUCLEOTIDE SEQUENCE [LARGE SCALE GENOMIC DNA]</scope>
    <source>
        <strain evidence="8">OK042</strain>
    </source>
</reference>
<feature type="domain" description="CggR N-terminal DNA binding" evidence="6">
    <location>
        <begin position="18"/>
        <end position="88"/>
    </location>
</feature>